<sequence length="61" mass="7266">MRLHYILLSAFFFFTNTANAHTDTFLGEGAHHNFYHILFWAICAAVVFTIFRWVRAKRMNK</sequence>
<accession>F5Z6V1</accession>
<feature type="chain" id="PRO_5003335931" evidence="2">
    <location>
        <begin position="21"/>
        <end position="61"/>
    </location>
</feature>
<organism evidence="3 4">
    <name type="scientific">Alteromonas naphthalenivorans</name>
    <dbReference type="NCBI Taxonomy" id="715451"/>
    <lineage>
        <taxon>Bacteria</taxon>
        <taxon>Pseudomonadati</taxon>
        <taxon>Pseudomonadota</taxon>
        <taxon>Gammaproteobacteria</taxon>
        <taxon>Alteromonadales</taxon>
        <taxon>Alteromonadaceae</taxon>
        <taxon>Alteromonas/Salinimonas group</taxon>
        <taxon>Alteromonas</taxon>
    </lineage>
</organism>
<evidence type="ECO:0000313" key="3">
    <source>
        <dbReference type="EMBL" id="AEF05614.1"/>
    </source>
</evidence>
<proteinExistence type="predicted"/>
<keyword evidence="1" id="KW-0812">Transmembrane</keyword>
<keyword evidence="2" id="KW-0732">Signal</keyword>
<gene>
    <name evidence="3" type="ordered locus">ambt_20615</name>
</gene>
<feature type="signal peptide" evidence="2">
    <location>
        <begin position="1"/>
        <end position="20"/>
    </location>
</feature>
<evidence type="ECO:0000313" key="4">
    <source>
        <dbReference type="Proteomes" id="UP000000683"/>
    </source>
</evidence>
<keyword evidence="1" id="KW-0472">Membrane</keyword>
<name>F5Z6V1_ALTNA</name>
<evidence type="ECO:0000256" key="1">
    <source>
        <dbReference type="SAM" id="Phobius"/>
    </source>
</evidence>
<dbReference type="OrthoDB" id="6388864at2"/>
<dbReference type="HOGENOM" id="CLU_2912232_0_0_6"/>
<feature type="transmembrane region" description="Helical" evidence="1">
    <location>
        <begin position="36"/>
        <end position="54"/>
    </location>
</feature>
<dbReference type="KEGG" id="alt:ambt_20615"/>
<dbReference type="AlphaFoldDB" id="F5Z6V1"/>
<keyword evidence="4" id="KW-1185">Reference proteome</keyword>
<protein>
    <submittedName>
        <fullName evidence="3">Uncharacterized protein</fullName>
    </submittedName>
</protein>
<keyword evidence="1" id="KW-1133">Transmembrane helix</keyword>
<reference evidence="3 4" key="1">
    <citation type="journal article" date="2011" name="J. Bacteriol.">
        <title>Complete genome sequence of the polycyclic aromatic hydrocarbon-degrading bacterium Alteromonas sp. strain SN2.</title>
        <authorList>
            <person name="Jin H.M."/>
            <person name="Jeong H."/>
            <person name="Moon E.J."/>
            <person name="Math R.K."/>
            <person name="Lee K."/>
            <person name="Kim H.J."/>
            <person name="Jeon C.O."/>
            <person name="Oh T.K."/>
            <person name="Kim J.F."/>
        </authorList>
    </citation>
    <scope>NUCLEOTIDE SEQUENCE [LARGE SCALE GENOMIC DNA]</scope>
    <source>
        <strain evidence="4">JCM 17741 / KACC 18427 / KCTC 11700BP / SN2</strain>
    </source>
</reference>
<evidence type="ECO:0000256" key="2">
    <source>
        <dbReference type="SAM" id="SignalP"/>
    </source>
</evidence>
<dbReference type="Proteomes" id="UP000000683">
    <property type="component" value="Chromosome"/>
</dbReference>
<dbReference type="EMBL" id="CP002339">
    <property type="protein sequence ID" value="AEF05614.1"/>
    <property type="molecule type" value="Genomic_DNA"/>
</dbReference>